<reference evidence="2" key="1">
    <citation type="submission" date="2016-10" db="EMBL/GenBank/DDBJ databases">
        <authorList>
            <person name="Varghese N."/>
            <person name="Submissions S."/>
        </authorList>
    </citation>
    <scope>NUCLEOTIDE SEQUENCE [LARGE SCALE GENOMIC DNA]</scope>
    <source>
        <strain evidence="2">DSM 45789</strain>
    </source>
</reference>
<protein>
    <submittedName>
        <fullName evidence="1">Competence protein J (ComJ)</fullName>
    </submittedName>
</protein>
<proteinExistence type="predicted"/>
<evidence type="ECO:0000313" key="2">
    <source>
        <dbReference type="Proteomes" id="UP000198660"/>
    </source>
</evidence>
<dbReference type="OrthoDB" id="9182344at2"/>
<dbReference type="Pfam" id="PF11033">
    <property type="entry name" value="ComJ"/>
    <property type="match status" value="1"/>
</dbReference>
<name>A0A1I6ULZ4_9BACL</name>
<keyword evidence="2" id="KW-1185">Reference proteome</keyword>
<dbReference type="Proteomes" id="UP000198660">
    <property type="component" value="Unassembled WGS sequence"/>
</dbReference>
<dbReference type="RefSeq" id="WP_091839588.1">
    <property type="nucleotide sequence ID" value="NZ_FPAA01000018.1"/>
</dbReference>
<accession>A0A1I6ULZ4</accession>
<dbReference type="InterPro" id="IPR038691">
    <property type="entry name" value="ComJ_sf"/>
</dbReference>
<dbReference type="InterPro" id="IPR020354">
    <property type="entry name" value="Competence_nuclease_inhibitor"/>
</dbReference>
<dbReference type="Gene3D" id="2.60.34.30">
    <property type="entry name" value="Competence, DNA-entry nuclease inhibitor, ComJ"/>
    <property type="match status" value="1"/>
</dbReference>
<dbReference type="AlphaFoldDB" id="A0A1I6ULZ4"/>
<dbReference type="EMBL" id="FPAA01000018">
    <property type="protein sequence ID" value="SFT02384.1"/>
    <property type="molecule type" value="Genomic_DNA"/>
</dbReference>
<gene>
    <name evidence="1" type="ORF">SAMN05444972_11811</name>
</gene>
<organism evidence="1 2">
    <name type="scientific">Marininema halotolerans</name>
    <dbReference type="NCBI Taxonomy" id="1155944"/>
    <lineage>
        <taxon>Bacteria</taxon>
        <taxon>Bacillati</taxon>
        <taxon>Bacillota</taxon>
        <taxon>Bacilli</taxon>
        <taxon>Bacillales</taxon>
        <taxon>Thermoactinomycetaceae</taxon>
        <taxon>Marininema</taxon>
    </lineage>
</organism>
<evidence type="ECO:0000313" key="1">
    <source>
        <dbReference type="EMBL" id="SFT02384.1"/>
    </source>
</evidence>
<sequence length="164" mass="18940">MNKTWDRVSLDISFSQLCVFRADLKNPFNDWVDEHVEQGFSWRPGSVSFAALSDWECDIIVSVKNEMQLNDDCVRSIVVPFYVDNEEVAVSSIMSEEYIFKVPKGVYELSFHATPLEVSEEDGLFRVRYELIFIKSDLPKPRILIADDELKPPKEFLMHTNAAL</sequence>